<evidence type="ECO:0000256" key="1">
    <source>
        <dbReference type="SAM" id="MobiDB-lite"/>
    </source>
</evidence>
<dbReference type="Proteomes" id="UP000729402">
    <property type="component" value="Unassembled WGS sequence"/>
</dbReference>
<protein>
    <submittedName>
        <fullName evidence="2">Uncharacterized protein</fullName>
    </submittedName>
</protein>
<accession>A0A8J5W5B7</accession>
<evidence type="ECO:0000313" key="3">
    <source>
        <dbReference type="Proteomes" id="UP000729402"/>
    </source>
</evidence>
<dbReference type="EMBL" id="JAAALK010000282">
    <property type="protein sequence ID" value="KAG8080883.1"/>
    <property type="molecule type" value="Genomic_DNA"/>
</dbReference>
<reference evidence="2" key="2">
    <citation type="submission" date="2021-02" db="EMBL/GenBank/DDBJ databases">
        <authorList>
            <person name="Kimball J.A."/>
            <person name="Haas M.W."/>
            <person name="Macchietto M."/>
            <person name="Kono T."/>
            <person name="Duquette J."/>
            <person name="Shao M."/>
        </authorList>
    </citation>
    <scope>NUCLEOTIDE SEQUENCE</scope>
    <source>
        <tissue evidence="2">Fresh leaf tissue</tissue>
    </source>
</reference>
<feature type="region of interest" description="Disordered" evidence="1">
    <location>
        <begin position="32"/>
        <end position="63"/>
    </location>
</feature>
<sequence>MEVTTARLAEAVAWDSQGDGWRQQWRPLRAGAVAGGGHGTIGDSGVPLPTANPSSGAGDPPPHADRWIFQRNVSRIDKAVLISSFVRLKFASSNARMNLLDFRWTTISKRSNIPFDFSI</sequence>
<name>A0A8J5W5B7_ZIZPA</name>
<gene>
    <name evidence="2" type="ORF">GUJ93_ZPchr0007g5727</name>
</gene>
<organism evidence="2 3">
    <name type="scientific">Zizania palustris</name>
    <name type="common">Northern wild rice</name>
    <dbReference type="NCBI Taxonomy" id="103762"/>
    <lineage>
        <taxon>Eukaryota</taxon>
        <taxon>Viridiplantae</taxon>
        <taxon>Streptophyta</taxon>
        <taxon>Embryophyta</taxon>
        <taxon>Tracheophyta</taxon>
        <taxon>Spermatophyta</taxon>
        <taxon>Magnoliopsida</taxon>
        <taxon>Liliopsida</taxon>
        <taxon>Poales</taxon>
        <taxon>Poaceae</taxon>
        <taxon>BOP clade</taxon>
        <taxon>Oryzoideae</taxon>
        <taxon>Oryzeae</taxon>
        <taxon>Zizaniinae</taxon>
        <taxon>Zizania</taxon>
    </lineage>
</organism>
<feature type="compositionally biased region" description="Gly residues" evidence="1">
    <location>
        <begin position="33"/>
        <end position="42"/>
    </location>
</feature>
<keyword evidence="3" id="KW-1185">Reference proteome</keyword>
<comment type="caution">
    <text evidence="2">The sequence shown here is derived from an EMBL/GenBank/DDBJ whole genome shotgun (WGS) entry which is preliminary data.</text>
</comment>
<proteinExistence type="predicted"/>
<evidence type="ECO:0000313" key="2">
    <source>
        <dbReference type="EMBL" id="KAG8080883.1"/>
    </source>
</evidence>
<dbReference type="AlphaFoldDB" id="A0A8J5W5B7"/>
<reference evidence="2" key="1">
    <citation type="journal article" date="2021" name="bioRxiv">
        <title>Whole Genome Assembly and Annotation of Northern Wild Rice, Zizania palustris L., Supports a Whole Genome Duplication in the Zizania Genus.</title>
        <authorList>
            <person name="Haas M."/>
            <person name="Kono T."/>
            <person name="Macchietto M."/>
            <person name="Millas R."/>
            <person name="McGilp L."/>
            <person name="Shao M."/>
            <person name="Duquette J."/>
            <person name="Hirsch C.N."/>
            <person name="Kimball J."/>
        </authorList>
    </citation>
    <scope>NUCLEOTIDE SEQUENCE</scope>
    <source>
        <tissue evidence="2">Fresh leaf tissue</tissue>
    </source>
</reference>